<keyword evidence="1" id="KW-0812">Transmembrane</keyword>
<dbReference type="EMBL" id="WBJZ01000002">
    <property type="protein sequence ID" value="KAB1662350.1"/>
    <property type="molecule type" value="Genomic_DNA"/>
</dbReference>
<keyword evidence="1" id="KW-0472">Membrane</keyword>
<feature type="transmembrane region" description="Helical" evidence="1">
    <location>
        <begin position="12"/>
        <end position="29"/>
    </location>
</feature>
<evidence type="ECO:0000313" key="3">
    <source>
        <dbReference type="Proteomes" id="UP000467240"/>
    </source>
</evidence>
<feature type="transmembrane region" description="Helical" evidence="1">
    <location>
        <begin position="68"/>
        <end position="92"/>
    </location>
</feature>
<gene>
    <name evidence="2" type="ORF">F8O01_02505</name>
</gene>
<accession>A0A7J5C2E8</accession>
<feature type="transmembrane region" description="Helical" evidence="1">
    <location>
        <begin position="98"/>
        <end position="120"/>
    </location>
</feature>
<proteinExistence type="predicted"/>
<evidence type="ECO:0000313" key="2">
    <source>
        <dbReference type="EMBL" id="KAB1662350.1"/>
    </source>
</evidence>
<dbReference type="AlphaFoldDB" id="A0A7J5C2E8"/>
<comment type="caution">
    <text evidence="2">The sequence shown here is derived from an EMBL/GenBank/DDBJ whole genome shotgun (WGS) entry which is preliminary data.</text>
</comment>
<protein>
    <submittedName>
        <fullName evidence="2">DUF3054 domain-containing protein</fullName>
    </submittedName>
</protein>
<organism evidence="2 3">
    <name type="scientific">Pseudoclavibacter chungangensis</name>
    <dbReference type="NCBI Taxonomy" id="587635"/>
    <lineage>
        <taxon>Bacteria</taxon>
        <taxon>Bacillati</taxon>
        <taxon>Actinomycetota</taxon>
        <taxon>Actinomycetes</taxon>
        <taxon>Micrococcales</taxon>
        <taxon>Microbacteriaceae</taxon>
        <taxon>Pseudoclavibacter</taxon>
    </lineage>
</organism>
<sequence length="142" mass="14923">MRSLRSLYRGHRAFPLVLDVVLVVVFATIGRASHDEPVTPAGVFVTAWPFVIALLCGWALATLLRARIAFVWPAGVVVWLVTVAGGMLLRIATGDTAATAFVVVASITLAVFLLVPRVVLGGFRLSRVDVASTDAAGTGPLA</sequence>
<keyword evidence="3" id="KW-1185">Reference proteome</keyword>
<dbReference type="Pfam" id="PF11255">
    <property type="entry name" value="DUF3054"/>
    <property type="match status" value="1"/>
</dbReference>
<dbReference type="InterPro" id="IPR021414">
    <property type="entry name" value="DUF3054"/>
</dbReference>
<feature type="transmembrane region" description="Helical" evidence="1">
    <location>
        <begin position="41"/>
        <end position="61"/>
    </location>
</feature>
<dbReference type="OrthoDB" id="3698172at2"/>
<dbReference type="Proteomes" id="UP000467240">
    <property type="component" value="Unassembled WGS sequence"/>
</dbReference>
<dbReference type="RefSeq" id="WP_158039298.1">
    <property type="nucleotide sequence ID" value="NZ_JACCFV010000001.1"/>
</dbReference>
<keyword evidence="1" id="KW-1133">Transmembrane helix</keyword>
<evidence type="ECO:0000256" key="1">
    <source>
        <dbReference type="SAM" id="Phobius"/>
    </source>
</evidence>
<name>A0A7J5C2E8_9MICO</name>
<reference evidence="2 3" key="1">
    <citation type="submission" date="2019-09" db="EMBL/GenBank/DDBJ databases">
        <title>Phylogeny of genus Pseudoclavibacter and closely related genus.</title>
        <authorList>
            <person name="Li Y."/>
        </authorList>
    </citation>
    <scope>NUCLEOTIDE SEQUENCE [LARGE SCALE GENOMIC DNA]</scope>
    <source>
        <strain evidence="2 3">DSM 23821</strain>
    </source>
</reference>